<evidence type="ECO:0000313" key="10">
    <source>
        <dbReference type="EMBL" id="KUG23859.1"/>
    </source>
</evidence>
<keyword evidence="7" id="KW-0411">Iron-sulfur</keyword>
<evidence type="ECO:0000256" key="4">
    <source>
        <dbReference type="ARBA" id="ARBA00022785"/>
    </source>
</evidence>
<reference evidence="10" key="1">
    <citation type="journal article" date="2015" name="Proc. Natl. Acad. Sci. U.S.A.">
        <title>Networks of energetic and metabolic interactions define dynamics in microbial communities.</title>
        <authorList>
            <person name="Embree M."/>
            <person name="Liu J.K."/>
            <person name="Al-Bassam M.M."/>
            <person name="Zengler K."/>
        </authorList>
    </citation>
    <scope>NUCLEOTIDE SEQUENCE</scope>
</reference>
<sequence length="172" mass="20607">MHICCGPCTIYPLKELRTQGHQINGVFYNPNIHPYQEYQKRRQTLMDYSDKTFLNIVWPEGYPLEEFLRVVANLKESERCAFCIRDRLAYTAEMAIRDKYDGFTTTLLYSKYQKHDLIKEIGKNLSQQLGIFFYYQDFRTGWAEGVKISKELDMYRQSYCGCIYSEKQRYFK</sequence>
<keyword evidence="5" id="KW-0560">Oxidoreductase</keyword>
<keyword evidence="8" id="KW-1015">Disulfide bond</keyword>
<dbReference type="PANTHER" id="PTHR36701">
    <property type="entry name" value="EPOXYQUEUOSINE REDUCTASE QUEH"/>
    <property type="match status" value="1"/>
</dbReference>
<evidence type="ECO:0000256" key="8">
    <source>
        <dbReference type="ARBA" id="ARBA00023157"/>
    </source>
</evidence>
<organism evidence="10">
    <name type="scientific">hydrocarbon metagenome</name>
    <dbReference type="NCBI Taxonomy" id="938273"/>
    <lineage>
        <taxon>unclassified sequences</taxon>
        <taxon>metagenomes</taxon>
        <taxon>ecological metagenomes</taxon>
    </lineage>
</organism>
<dbReference type="HAMAP" id="MF_02089">
    <property type="entry name" value="QueH"/>
    <property type="match status" value="1"/>
</dbReference>
<dbReference type="GO" id="GO:0008616">
    <property type="term" value="P:tRNA queuosine(34) biosynthetic process"/>
    <property type="evidence" value="ECO:0007669"/>
    <property type="project" value="UniProtKB-KW"/>
</dbReference>
<dbReference type="GO" id="GO:0046872">
    <property type="term" value="F:metal ion binding"/>
    <property type="evidence" value="ECO:0007669"/>
    <property type="project" value="UniProtKB-KW"/>
</dbReference>
<dbReference type="AlphaFoldDB" id="A0A0W8FUC7"/>
<evidence type="ECO:0000256" key="6">
    <source>
        <dbReference type="ARBA" id="ARBA00023004"/>
    </source>
</evidence>
<keyword evidence="1" id="KW-0004">4Fe-4S</keyword>
<comment type="caution">
    <text evidence="10">The sequence shown here is derived from an EMBL/GenBank/DDBJ whole genome shotgun (WGS) entry which is preliminary data.</text>
</comment>
<dbReference type="GO" id="GO:0016491">
    <property type="term" value="F:oxidoreductase activity"/>
    <property type="evidence" value="ECO:0007669"/>
    <property type="project" value="UniProtKB-KW"/>
</dbReference>
<evidence type="ECO:0000256" key="7">
    <source>
        <dbReference type="ARBA" id="ARBA00023014"/>
    </source>
</evidence>
<evidence type="ECO:0000256" key="2">
    <source>
        <dbReference type="ARBA" id="ARBA00022694"/>
    </source>
</evidence>
<keyword evidence="3" id="KW-0479">Metal-binding</keyword>
<keyword evidence="2" id="KW-0819">tRNA processing</keyword>
<dbReference type="PANTHER" id="PTHR36701:SF1">
    <property type="entry name" value="EPOXYQUEUOSINE REDUCTASE QUEH"/>
    <property type="match status" value="1"/>
</dbReference>
<dbReference type="Pfam" id="PF02677">
    <property type="entry name" value="QueH"/>
    <property type="match status" value="1"/>
</dbReference>
<evidence type="ECO:0000256" key="3">
    <source>
        <dbReference type="ARBA" id="ARBA00022723"/>
    </source>
</evidence>
<protein>
    <recommendedName>
        <fullName evidence="11">Epoxyqueuosine reductase QueH</fullName>
    </recommendedName>
</protein>
<dbReference type="EMBL" id="LNQE01000882">
    <property type="protein sequence ID" value="KUG23859.1"/>
    <property type="molecule type" value="Genomic_DNA"/>
</dbReference>
<evidence type="ECO:0008006" key="11">
    <source>
        <dbReference type="Google" id="ProtNLM"/>
    </source>
</evidence>
<keyword evidence="4" id="KW-0671">Queuosine biosynthesis</keyword>
<evidence type="ECO:0000256" key="9">
    <source>
        <dbReference type="ARBA" id="ARBA00023284"/>
    </source>
</evidence>
<keyword evidence="9" id="KW-0676">Redox-active center</keyword>
<dbReference type="InterPro" id="IPR003828">
    <property type="entry name" value="QueH"/>
</dbReference>
<proteinExistence type="inferred from homology"/>
<gene>
    <name evidence="10" type="ORF">ASZ90_006344</name>
</gene>
<evidence type="ECO:0000256" key="5">
    <source>
        <dbReference type="ARBA" id="ARBA00023002"/>
    </source>
</evidence>
<name>A0A0W8FUC7_9ZZZZ</name>
<keyword evidence="6" id="KW-0408">Iron</keyword>
<accession>A0A0W8FUC7</accession>
<dbReference type="GO" id="GO:0051539">
    <property type="term" value="F:4 iron, 4 sulfur cluster binding"/>
    <property type="evidence" value="ECO:0007669"/>
    <property type="project" value="UniProtKB-KW"/>
</dbReference>
<evidence type="ECO:0000256" key="1">
    <source>
        <dbReference type="ARBA" id="ARBA00022485"/>
    </source>
</evidence>